<dbReference type="PANTHER" id="PTHR31170">
    <property type="entry name" value="BNAC04G53230D PROTEIN"/>
    <property type="match status" value="1"/>
</dbReference>
<keyword evidence="2" id="KW-0812">Transmembrane</keyword>
<feature type="transmembrane region" description="Helical" evidence="2">
    <location>
        <begin position="509"/>
        <end position="533"/>
    </location>
</feature>
<gene>
    <name evidence="3" type="ORF">KFK09_025042</name>
</gene>
<feature type="region of interest" description="Disordered" evidence="1">
    <location>
        <begin position="55"/>
        <end position="74"/>
    </location>
</feature>
<evidence type="ECO:0000256" key="1">
    <source>
        <dbReference type="SAM" id="MobiDB-lite"/>
    </source>
</evidence>
<evidence type="ECO:0000313" key="3">
    <source>
        <dbReference type="EMBL" id="KAI0494896.1"/>
    </source>
</evidence>
<dbReference type="EMBL" id="JAGYWB010000017">
    <property type="protein sequence ID" value="KAI0494896.1"/>
    <property type="molecule type" value="Genomic_DNA"/>
</dbReference>
<dbReference type="OrthoDB" id="1589813at2759"/>
<dbReference type="PANTHER" id="PTHR31170:SF25">
    <property type="entry name" value="BNAA09G04570D PROTEIN"/>
    <property type="match status" value="1"/>
</dbReference>
<dbReference type="Proteomes" id="UP000829196">
    <property type="component" value="Unassembled WGS sequence"/>
</dbReference>
<evidence type="ECO:0000256" key="2">
    <source>
        <dbReference type="SAM" id="Phobius"/>
    </source>
</evidence>
<organism evidence="3 4">
    <name type="scientific">Dendrobium nobile</name>
    <name type="common">Orchid</name>
    <dbReference type="NCBI Taxonomy" id="94219"/>
    <lineage>
        <taxon>Eukaryota</taxon>
        <taxon>Viridiplantae</taxon>
        <taxon>Streptophyta</taxon>
        <taxon>Embryophyta</taxon>
        <taxon>Tracheophyta</taxon>
        <taxon>Spermatophyta</taxon>
        <taxon>Magnoliopsida</taxon>
        <taxon>Liliopsida</taxon>
        <taxon>Asparagales</taxon>
        <taxon>Orchidaceae</taxon>
        <taxon>Epidendroideae</taxon>
        <taxon>Malaxideae</taxon>
        <taxon>Dendrobiinae</taxon>
        <taxon>Dendrobium</taxon>
    </lineage>
</organism>
<accession>A0A8T3AEB4</accession>
<keyword evidence="2" id="KW-0472">Membrane</keyword>
<proteinExistence type="predicted"/>
<protein>
    <submittedName>
        <fullName evidence="3">Uncharacterized protein</fullName>
    </submittedName>
</protein>
<dbReference type="Pfam" id="PF03140">
    <property type="entry name" value="DUF247"/>
    <property type="match status" value="1"/>
</dbReference>
<feature type="compositionally biased region" description="Pro residues" evidence="1">
    <location>
        <begin position="58"/>
        <end position="74"/>
    </location>
</feature>
<keyword evidence="4" id="KW-1185">Reference proteome</keyword>
<comment type="caution">
    <text evidence="3">The sequence shown here is derived from an EMBL/GenBank/DDBJ whole genome shotgun (WGS) entry which is preliminary data.</text>
</comment>
<name>A0A8T3AEB4_DENNO</name>
<sequence length="539" mass="61560">MVALLDQQLIVLYLITLKLKETIEANLCIPQAKPIARPIPLGLYNPALRPLLTSQPLLLPPPPPPPPRPPPLPFDSPRIMSIIEKINQARQDEASSPWETLSIYRVPKCLRDVDQTAYTPKIVSLGPYHRGRRRFRTMDRHKWRSLYHALDRTSHDVRLYLDAARSLEVHARSCYEAPISMSSDDFVETLVLDSIFALELFRGVAREGFRGLGYSPNDPVFAVRGIMHSLQRDMIMLENQLPLFVLDWILALQLGFEPSDSYLVAPLALRFFNPLMPTDEILRPTASSGPLYEASSNGGALHCLDVFRRSLLPCPTPASIPRLTYRGKQFARPVAAPFPMPFSDACWLPIADKRRRQLIHCVGDLRDAGIKFRSRAGVQFWDIEFKDGVLYIPRLLIHDGTKSLFLNLIAFEQCHLECGNHITSYVTFMDNLINSDVDVGYLHANEIIEHWLGSDGEVADMFNWLCQEVVFDRHDCYLSGLSEEVNRYYNNKWNTLRASFNHKYFSNPWAFISLIAAVVLLLLTAAQTFYTVYPYYKPK</sequence>
<reference evidence="3" key="1">
    <citation type="journal article" date="2022" name="Front. Genet.">
        <title>Chromosome-Scale Assembly of the Dendrobium nobile Genome Provides Insights Into the Molecular Mechanism of the Biosynthesis of the Medicinal Active Ingredient of Dendrobium.</title>
        <authorList>
            <person name="Xu Q."/>
            <person name="Niu S.-C."/>
            <person name="Li K.-L."/>
            <person name="Zheng P.-J."/>
            <person name="Zhang X.-J."/>
            <person name="Jia Y."/>
            <person name="Liu Y."/>
            <person name="Niu Y.-X."/>
            <person name="Yu L.-H."/>
            <person name="Chen D.-F."/>
            <person name="Zhang G.-Q."/>
        </authorList>
    </citation>
    <scope>NUCLEOTIDE SEQUENCE</scope>
    <source>
        <tissue evidence="3">Leaf</tissue>
    </source>
</reference>
<dbReference type="AlphaFoldDB" id="A0A8T3AEB4"/>
<dbReference type="InterPro" id="IPR004158">
    <property type="entry name" value="DUF247_pln"/>
</dbReference>
<evidence type="ECO:0000313" key="4">
    <source>
        <dbReference type="Proteomes" id="UP000829196"/>
    </source>
</evidence>
<keyword evidence="2" id="KW-1133">Transmembrane helix</keyword>